<comment type="caution">
    <text evidence="2">The sequence shown here is derived from an EMBL/GenBank/DDBJ whole genome shotgun (WGS) entry which is preliminary data.</text>
</comment>
<evidence type="ECO:0000313" key="3">
    <source>
        <dbReference type="Proteomes" id="UP000663852"/>
    </source>
</evidence>
<gene>
    <name evidence="2" type="ORF">EDS130_LOCUS3705</name>
</gene>
<dbReference type="Pfam" id="PF15369">
    <property type="entry name" value="KIAA1328"/>
    <property type="match status" value="1"/>
</dbReference>
<sequence length="364" mass="41369">MMEENLIPPSEHPVRIRWLNAVEQHPAIPKPVAQHPQTPAIKMNKMTAPSGISKARTKVASATNVVRFSDQSATVKSVDMSIQSSKGLKELSAEDKLKIANLIKELARVGHEKELIEDKLEQERKQFEVQMKALLTDYDKLMKDNQKLLTRYNETKAVLTDFEKKSQLSSRTYEFPNPQRSSTPIDILSVKEQPTTRSDTVPPTRTANAILTEQFHLKQLMMEKQLTLLHKQQQILEKELQQRNANSSLEQAVKPIQTVTRSTSPLKYEPKVDVAERATSPVKQTKSVVKATERQISRPIQTQRATLDTNDEDLLILSLNESLHEQLPKTVPPTMKSRVHSNPPTNLFADSEEQNLLKDIFFIC</sequence>
<dbReference type="EMBL" id="CAJNOJ010000009">
    <property type="protein sequence ID" value="CAF0778449.1"/>
    <property type="molecule type" value="Genomic_DNA"/>
</dbReference>
<keyword evidence="1" id="KW-0175">Coiled coil</keyword>
<organism evidence="2 3">
    <name type="scientific">Adineta ricciae</name>
    <name type="common">Rotifer</name>
    <dbReference type="NCBI Taxonomy" id="249248"/>
    <lineage>
        <taxon>Eukaryota</taxon>
        <taxon>Metazoa</taxon>
        <taxon>Spiralia</taxon>
        <taxon>Gnathifera</taxon>
        <taxon>Rotifera</taxon>
        <taxon>Eurotatoria</taxon>
        <taxon>Bdelloidea</taxon>
        <taxon>Adinetida</taxon>
        <taxon>Adinetidae</taxon>
        <taxon>Adineta</taxon>
    </lineage>
</organism>
<evidence type="ECO:0000256" key="1">
    <source>
        <dbReference type="SAM" id="Coils"/>
    </source>
</evidence>
<evidence type="ECO:0000313" key="2">
    <source>
        <dbReference type="EMBL" id="CAF0778449.1"/>
    </source>
</evidence>
<dbReference type="AlphaFoldDB" id="A0A813RCP1"/>
<dbReference type="OrthoDB" id="5972940at2759"/>
<dbReference type="Proteomes" id="UP000663852">
    <property type="component" value="Unassembled WGS sequence"/>
</dbReference>
<dbReference type="PANTHER" id="PTHR28375">
    <property type="entry name" value="PROTEIN HINDERIN"/>
    <property type="match status" value="1"/>
</dbReference>
<protein>
    <submittedName>
        <fullName evidence="2">Uncharacterized protein</fullName>
    </submittedName>
</protein>
<dbReference type="PANTHER" id="PTHR28375:SF1">
    <property type="entry name" value="PROTEIN HINDERIN"/>
    <property type="match status" value="1"/>
</dbReference>
<name>A0A813RCP1_ADIRI</name>
<accession>A0A813RCP1</accession>
<proteinExistence type="predicted"/>
<reference evidence="2" key="1">
    <citation type="submission" date="2021-02" db="EMBL/GenBank/DDBJ databases">
        <authorList>
            <person name="Nowell W R."/>
        </authorList>
    </citation>
    <scope>NUCLEOTIDE SEQUENCE</scope>
</reference>
<dbReference type="InterPro" id="IPR032736">
    <property type="entry name" value="Hinderin"/>
</dbReference>
<feature type="coiled-coil region" evidence="1">
    <location>
        <begin position="99"/>
        <end position="151"/>
    </location>
</feature>